<dbReference type="InterPro" id="IPR002938">
    <property type="entry name" value="FAD-bd"/>
</dbReference>
<gene>
    <name evidence="2" type="ORF">GCM10025874_21350</name>
</gene>
<dbReference type="SUPFAM" id="SSF51905">
    <property type="entry name" value="FAD/NAD(P)-binding domain"/>
    <property type="match status" value="1"/>
</dbReference>
<evidence type="ECO:0000313" key="2">
    <source>
        <dbReference type="EMBL" id="GMA28882.1"/>
    </source>
</evidence>
<comment type="caution">
    <text evidence="2">The sequence shown here is derived from an EMBL/GenBank/DDBJ whole genome shotgun (WGS) entry which is preliminary data.</text>
</comment>
<feature type="domain" description="FAD-binding" evidence="1">
    <location>
        <begin position="2"/>
        <end position="276"/>
    </location>
</feature>
<accession>A0AA37UUQ7</accession>
<dbReference type="GO" id="GO:0071949">
    <property type="term" value="F:FAD binding"/>
    <property type="evidence" value="ECO:0007669"/>
    <property type="project" value="InterPro"/>
</dbReference>
<dbReference type="Gene3D" id="3.50.50.60">
    <property type="entry name" value="FAD/NAD(P)-binding domain"/>
    <property type="match status" value="1"/>
</dbReference>
<reference evidence="2 3" key="1">
    <citation type="journal article" date="2014" name="Int. J. Syst. Evol. Microbiol.">
        <title>Complete genome sequence of Corynebacterium casei LMG S-19264T (=DSM 44701T), isolated from a smear-ripened cheese.</title>
        <authorList>
            <consortium name="US DOE Joint Genome Institute (JGI-PGF)"/>
            <person name="Walter F."/>
            <person name="Albersmeier A."/>
            <person name="Kalinowski J."/>
            <person name="Ruckert C."/>
        </authorList>
    </citation>
    <scope>NUCLEOTIDE SEQUENCE [LARGE SCALE GENOMIC DNA]</scope>
    <source>
        <strain evidence="2 3">NBRC 112289</strain>
    </source>
</reference>
<name>A0AA37UUQ7_9MICO</name>
<dbReference type="InterPro" id="IPR051704">
    <property type="entry name" value="FAD_aromatic-hydroxylase"/>
</dbReference>
<dbReference type="AlphaFoldDB" id="A0AA37UUQ7"/>
<dbReference type="InterPro" id="IPR036188">
    <property type="entry name" value="FAD/NAD-bd_sf"/>
</dbReference>
<dbReference type="PANTHER" id="PTHR46865:SF2">
    <property type="entry name" value="MONOOXYGENASE"/>
    <property type="match status" value="1"/>
</dbReference>
<dbReference type="PANTHER" id="PTHR46865">
    <property type="entry name" value="OXIDOREDUCTASE-RELATED"/>
    <property type="match status" value="1"/>
</dbReference>
<dbReference type="Pfam" id="PF01494">
    <property type="entry name" value="FAD_binding_3"/>
    <property type="match status" value="1"/>
</dbReference>
<protein>
    <recommendedName>
        <fullName evidence="1">FAD-binding domain-containing protein</fullName>
    </recommendedName>
</protein>
<evidence type="ECO:0000259" key="1">
    <source>
        <dbReference type="Pfam" id="PF01494"/>
    </source>
</evidence>
<dbReference type="Proteomes" id="UP001157160">
    <property type="component" value="Unassembled WGS sequence"/>
</dbReference>
<dbReference type="EMBL" id="BSUL01000001">
    <property type="protein sequence ID" value="GMA28882.1"/>
    <property type="molecule type" value="Genomic_DNA"/>
</dbReference>
<evidence type="ECO:0000313" key="3">
    <source>
        <dbReference type="Proteomes" id="UP001157160"/>
    </source>
</evidence>
<organism evidence="2 3">
    <name type="scientific">Arenivirga flava</name>
    <dbReference type="NCBI Taxonomy" id="1930060"/>
    <lineage>
        <taxon>Bacteria</taxon>
        <taxon>Bacillati</taxon>
        <taxon>Actinomycetota</taxon>
        <taxon>Actinomycetes</taxon>
        <taxon>Micrococcales</taxon>
        <taxon>Microbacteriaceae</taxon>
        <taxon>Arenivirga</taxon>
    </lineage>
</organism>
<dbReference type="Gene3D" id="3.30.9.10">
    <property type="entry name" value="D-Amino Acid Oxidase, subunit A, domain 2"/>
    <property type="match status" value="1"/>
</dbReference>
<proteinExistence type="predicted"/>
<sequence>MGLTDQVREQTTTEAGTRFVNDDGAAIGEFPAEEGVDGPTAELEILRGDLARIIRDALPATVSMQFGVSVDTVDQTTNQPTATLTDGSSHTVDLVVIAEGVRSRTREALFPSGVELNPLELAMVYGTITRTDGDDRWWNWFTTNKQRQVTLRPDNRGTTRATMAYVSAEDRLSDATPEEQIAILRDVFTDAGWQSERVLDGFAASDDIYVDYLTQVKMNTWSRGHVVATGDAAWCVTPLGGGGCSLAITGGYVLAASLSTEPSTEEALQAYEAWMRPLIDDCQKLPPGGVRLAYPKTTAGVKALRAGMRAASSGPVRKIAAKAMGDVADAERPLPDIRTARP</sequence>
<keyword evidence="3" id="KW-1185">Reference proteome</keyword>